<feature type="compositionally biased region" description="Basic and acidic residues" evidence="1">
    <location>
        <begin position="1"/>
        <end position="44"/>
    </location>
</feature>
<dbReference type="EMBL" id="JANPWB010000011">
    <property type="protein sequence ID" value="KAJ1130079.1"/>
    <property type="molecule type" value="Genomic_DNA"/>
</dbReference>
<feature type="region of interest" description="Disordered" evidence="1">
    <location>
        <begin position="1"/>
        <end position="49"/>
    </location>
</feature>
<comment type="caution">
    <text evidence="2">The sequence shown here is derived from an EMBL/GenBank/DDBJ whole genome shotgun (WGS) entry which is preliminary data.</text>
</comment>
<name>A0AAV7PQD6_PLEWA</name>
<accession>A0AAV7PQD6</accession>
<dbReference type="Proteomes" id="UP001066276">
    <property type="component" value="Chromosome 7"/>
</dbReference>
<evidence type="ECO:0000313" key="3">
    <source>
        <dbReference type="Proteomes" id="UP001066276"/>
    </source>
</evidence>
<evidence type="ECO:0000313" key="2">
    <source>
        <dbReference type="EMBL" id="KAJ1130079.1"/>
    </source>
</evidence>
<proteinExistence type="predicted"/>
<keyword evidence="3" id="KW-1185">Reference proteome</keyword>
<organism evidence="2 3">
    <name type="scientific">Pleurodeles waltl</name>
    <name type="common">Iberian ribbed newt</name>
    <dbReference type="NCBI Taxonomy" id="8319"/>
    <lineage>
        <taxon>Eukaryota</taxon>
        <taxon>Metazoa</taxon>
        <taxon>Chordata</taxon>
        <taxon>Craniata</taxon>
        <taxon>Vertebrata</taxon>
        <taxon>Euteleostomi</taxon>
        <taxon>Amphibia</taxon>
        <taxon>Batrachia</taxon>
        <taxon>Caudata</taxon>
        <taxon>Salamandroidea</taxon>
        <taxon>Salamandridae</taxon>
        <taxon>Pleurodelinae</taxon>
        <taxon>Pleurodeles</taxon>
    </lineage>
</organism>
<evidence type="ECO:0000256" key="1">
    <source>
        <dbReference type="SAM" id="MobiDB-lite"/>
    </source>
</evidence>
<dbReference type="AlphaFoldDB" id="A0AAV7PQD6"/>
<protein>
    <submittedName>
        <fullName evidence="2">Uncharacterized protein</fullName>
    </submittedName>
</protein>
<reference evidence="2" key="1">
    <citation type="journal article" date="2022" name="bioRxiv">
        <title>Sequencing and chromosome-scale assembly of the giantPleurodeles waltlgenome.</title>
        <authorList>
            <person name="Brown T."/>
            <person name="Elewa A."/>
            <person name="Iarovenko S."/>
            <person name="Subramanian E."/>
            <person name="Araus A.J."/>
            <person name="Petzold A."/>
            <person name="Susuki M."/>
            <person name="Suzuki K.-i.T."/>
            <person name="Hayashi T."/>
            <person name="Toyoda A."/>
            <person name="Oliveira C."/>
            <person name="Osipova E."/>
            <person name="Leigh N.D."/>
            <person name="Simon A."/>
            <person name="Yun M.H."/>
        </authorList>
    </citation>
    <scope>NUCLEOTIDE SEQUENCE</scope>
    <source>
        <strain evidence="2">20211129_DDA</strain>
        <tissue evidence="2">Liver</tissue>
    </source>
</reference>
<sequence length="118" mass="12782">MGPDEFRDKEDFRGCNLKRGRENDAEGEKNAKEKPGGERGKEPGKLSPDGIKASRCWQSAFWCSVNGARLHAGALQEPPVTQSLPDALDCPRRCPVSPCAMETHVDAQSRGGTTLACL</sequence>
<gene>
    <name evidence="2" type="ORF">NDU88_008435</name>
</gene>